<dbReference type="AlphaFoldDB" id="A0A0U2JJ47"/>
<feature type="domain" description="SpoVT-AbrB" evidence="1">
    <location>
        <begin position="6"/>
        <end position="51"/>
    </location>
</feature>
<dbReference type="GO" id="GO:0097351">
    <property type="term" value="F:toxin sequestering activity"/>
    <property type="evidence" value="ECO:0007669"/>
    <property type="project" value="InterPro"/>
</dbReference>
<dbReference type="RefSeq" id="WP_062480454.1">
    <property type="nucleotide sequence ID" value="NZ_CP013650.1"/>
</dbReference>
<dbReference type="PANTHER" id="PTHR40516:SF1">
    <property type="entry name" value="ANTITOXIN CHPS-RELATED"/>
    <property type="match status" value="1"/>
</dbReference>
<dbReference type="Proteomes" id="UP000068447">
    <property type="component" value="Chromosome"/>
</dbReference>
<dbReference type="STRING" id="1526571.AT746_11530"/>
<proteinExistence type="predicted"/>
<dbReference type="SUPFAM" id="SSF89447">
    <property type="entry name" value="AbrB/MazE/MraZ-like"/>
    <property type="match status" value="1"/>
</dbReference>
<dbReference type="KEGG" id="lal:AT746_11530"/>
<dbReference type="SMART" id="SM00966">
    <property type="entry name" value="SpoVT_AbrB"/>
    <property type="match status" value="1"/>
</dbReference>
<dbReference type="EMBL" id="CP013650">
    <property type="protein sequence ID" value="ALS98838.1"/>
    <property type="molecule type" value="Genomic_DNA"/>
</dbReference>
<dbReference type="Pfam" id="PF04014">
    <property type="entry name" value="MazE_antitoxin"/>
    <property type="match status" value="1"/>
</dbReference>
<dbReference type="Gene3D" id="2.10.260.10">
    <property type="match status" value="1"/>
</dbReference>
<evidence type="ECO:0000313" key="3">
    <source>
        <dbReference type="Proteomes" id="UP000068447"/>
    </source>
</evidence>
<accession>A0A0U2JJ47</accession>
<sequence>MTASIAKWGNSAALRLPKNILDALSLNIGDKVNIVQKGGCVVIEPCKPSLDELLAQVTPENRHEEVFNDQTGRELL</sequence>
<evidence type="ECO:0000313" key="2">
    <source>
        <dbReference type="EMBL" id="ALS98838.1"/>
    </source>
</evidence>
<dbReference type="GO" id="GO:0003677">
    <property type="term" value="F:DNA binding"/>
    <property type="evidence" value="ECO:0007669"/>
    <property type="project" value="InterPro"/>
</dbReference>
<evidence type="ECO:0000259" key="1">
    <source>
        <dbReference type="SMART" id="SM00966"/>
    </source>
</evidence>
<dbReference type="InterPro" id="IPR039052">
    <property type="entry name" value="Antitox_PemI-like"/>
</dbReference>
<reference evidence="2 3" key="1">
    <citation type="submission" date="2015-12" db="EMBL/GenBank/DDBJ databases">
        <title>Complete genome of Lacimicrobium alkaliphilum KCTC 32984.</title>
        <authorList>
            <person name="Kim S.-G."/>
            <person name="Lee Y.-J."/>
        </authorList>
    </citation>
    <scope>NUCLEOTIDE SEQUENCE [LARGE SCALE GENOMIC DNA]</scope>
    <source>
        <strain evidence="2 3">YelD216</strain>
    </source>
</reference>
<dbReference type="InterPro" id="IPR037914">
    <property type="entry name" value="SpoVT-AbrB_sf"/>
</dbReference>
<organism evidence="2 3">
    <name type="scientific">Lacimicrobium alkaliphilum</name>
    <dbReference type="NCBI Taxonomy" id="1526571"/>
    <lineage>
        <taxon>Bacteria</taxon>
        <taxon>Pseudomonadati</taxon>
        <taxon>Pseudomonadota</taxon>
        <taxon>Gammaproteobacteria</taxon>
        <taxon>Alteromonadales</taxon>
        <taxon>Alteromonadaceae</taxon>
        <taxon>Lacimicrobium</taxon>
    </lineage>
</organism>
<name>A0A0U2JJ47_9ALTE</name>
<keyword evidence="3" id="KW-1185">Reference proteome</keyword>
<dbReference type="InterPro" id="IPR007159">
    <property type="entry name" value="SpoVT-AbrB_dom"/>
</dbReference>
<dbReference type="OrthoDB" id="9795766at2"/>
<dbReference type="PANTHER" id="PTHR40516">
    <property type="entry name" value="ANTITOXIN CHPS-RELATED"/>
    <property type="match status" value="1"/>
</dbReference>
<gene>
    <name evidence="2" type="ORF">AT746_11530</name>
</gene>
<protein>
    <submittedName>
        <fullName evidence="2">MazF family transcriptional regulator</fullName>
    </submittedName>
</protein>